<dbReference type="Proteomes" id="UP000434957">
    <property type="component" value="Unassembled WGS sequence"/>
</dbReference>
<feature type="region of interest" description="Disordered" evidence="5">
    <location>
        <begin position="1"/>
        <end position="90"/>
    </location>
</feature>
<evidence type="ECO:0000313" key="6">
    <source>
        <dbReference type="EMBL" id="KAE9042524.1"/>
    </source>
</evidence>
<dbReference type="InterPro" id="IPR029033">
    <property type="entry name" value="His_PPase_superfam"/>
</dbReference>
<evidence type="ECO:0000313" key="7">
    <source>
        <dbReference type="EMBL" id="KAE9047606.1"/>
    </source>
</evidence>
<evidence type="ECO:0000256" key="2">
    <source>
        <dbReference type="ARBA" id="ARBA00022801"/>
    </source>
</evidence>
<accession>A0A6A3NY05</accession>
<dbReference type="GO" id="GO:0090141">
    <property type="term" value="P:positive regulation of mitochondrial fission"/>
    <property type="evidence" value="ECO:0007669"/>
    <property type="project" value="TreeGrafter"/>
</dbReference>
<dbReference type="PANTHER" id="PTHR20935:SF0">
    <property type="entry name" value="SERINE_THREONINE-PROTEIN PHOSPHATASE PGAM5, MITOCHONDRIAL"/>
    <property type="match status" value="1"/>
</dbReference>
<dbReference type="InterPro" id="IPR051021">
    <property type="entry name" value="Mito_Ser/Thr_phosphatase"/>
</dbReference>
<dbReference type="OrthoDB" id="2118094at2759"/>
<dbReference type="EMBL" id="QXFV01000163">
    <property type="protein sequence ID" value="KAE9047606.1"/>
    <property type="molecule type" value="Genomic_DNA"/>
</dbReference>
<evidence type="ECO:0000256" key="4">
    <source>
        <dbReference type="ARBA" id="ARBA00040722"/>
    </source>
</evidence>
<dbReference type="GO" id="GO:0005739">
    <property type="term" value="C:mitochondrion"/>
    <property type="evidence" value="ECO:0007669"/>
    <property type="project" value="TreeGrafter"/>
</dbReference>
<protein>
    <recommendedName>
        <fullName evidence="3">Serine/threonine-protein phosphatase PGAM5, mitochondrial</fullName>
    </recommendedName>
    <alternativeName>
        <fullName evidence="4">Serine/threonine-protein phosphatase Pgam5, mitochondrial</fullName>
    </alternativeName>
</protein>
<comment type="similarity">
    <text evidence="1">Belongs to the phosphoglycerate mutase family. BPG-dependent PGAM subfamily.</text>
</comment>
<dbReference type="AlphaFoldDB" id="A0A6A3NY05"/>
<dbReference type="EMBL" id="QXFT01000161">
    <property type="protein sequence ID" value="KAE9352587.1"/>
    <property type="molecule type" value="Genomic_DNA"/>
</dbReference>
<evidence type="ECO:0000256" key="5">
    <source>
        <dbReference type="SAM" id="MobiDB-lite"/>
    </source>
</evidence>
<dbReference type="Gene3D" id="3.40.50.1240">
    <property type="entry name" value="Phosphoglycerate mutase-like"/>
    <property type="match status" value="1"/>
</dbReference>
<sequence>MSLDLAVTPAPARGKGSGACSVKTEVVRIQELSLGDAGSRSPPKRKQRPPSGTVPTDLTSLAPELPTDKRRGNKRALLQSPVPGDRRRDGEAVEVEGLLVVAEQVDRAQTQQNPPVFRTLGSIYCELVRKQGGLFLETVSKDSHHTIVLDVDAMDLIHEPFKQDRKFQLQYRGSELGGSGNGQRAPSYAFMASSKVERVEWVNAILRCQASAGGKDRDSSPSKPDTGASSTSAQMQQGATDSRCSESDQLDQAGRDEVCLQQAQPSLGEFVYSTPPIKHFILIRHGHYINAHVPQASDAEQVLSQMGRQQAELTGKCLGMAHNRIPTRHDVTIYHSDMTRAVETAGLIANNFGEVSLNASPMLREGWPGTPYSTDFPVGGAAAARNNSAFDAMQERGRMDVERMGKAFNWFFTDSGETQEESDEESYCVLVCHANLIRFFLCRALGVDPANTWGHFEINHCGVTRIDVCANRPLKVIAVNETGHLPQSLITSSEDHL</sequence>
<dbReference type="InterPro" id="IPR013078">
    <property type="entry name" value="His_Pase_superF_clade-1"/>
</dbReference>
<name>A0A6A3NY05_9STRA</name>
<keyword evidence="10" id="KW-1185">Reference proteome</keyword>
<evidence type="ECO:0000313" key="11">
    <source>
        <dbReference type="Proteomes" id="UP000435112"/>
    </source>
</evidence>
<comment type="caution">
    <text evidence="7">The sequence shown here is derived from an EMBL/GenBank/DDBJ whole genome shotgun (WGS) entry which is preliminary data.</text>
</comment>
<reference evidence="9 11" key="1">
    <citation type="submission" date="2018-09" db="EMBL/GenBank/DDBJ databases">
        <title>Genomic investigation of the strawberry pathogen Phytophthora fragariae indicates pathogenicity is determined by transcriptional variation in three key races.</title>
        <authorList>
            <person name="Adams T.M."/>
            <person name="Armitage A.D."/>
            <person name="Sobczyk M.K."/>
            <person name="Bates H.J."/>
            <person name="Dunwell J.M."/>
            <person name="Nellist C.F."/>
            <person name="Harrison R.J."/>
        </authorList>
    </citation>
    <scope>NUCLEOTIDE SEQUENCE [LARGE SCALE GENOMIC DNA]</scope>
    <source>
        <strain evidence="7 9">SCRP249</strain>
        <strain evidence="6 11">SCRP324</strain>
        <strain evidence="8 10">SCRP333</strain>
    </source>
</reference>
<dbReference type="SMART" id="SM00855">
    <property type="entry name" value="PGAM"/>
    <property type="match status" value="1"/>
</dbReference>
<feature type="region of interest" description="Disordered" evidence="5">
    <location>
        <begin position="212"/>
        <end position="250"/>
    </location>
</feature>
<dbReference type="SUPFAM" id="SSF53254">
    <property type="entry name" value="Phosphoglycerate mutase-like"/>
    <property type="match status" value="1"/>
</dbReference>
<dbReference type="Proteomes" id="UP000429607">
    <property type="component" value="Unassembled WGS sequence"/>
</dbReference>
<keyword evidence="2" id="KW-0378">Hydrolase</keyword>
<evidence type="ECO:0000313" key="8">
    <source>
        <dbReference type="EMBL" id="KAE9352587.1"/>
    </source>
</evidence>
<dbReference type="Pfam" id="PF00300">
    <property type="entry name" value="His_Phos_1"/>
    <property type="match status" value="1"/>
</dbReference>
<evidence type="ECO:0000313" key="10">
    <source>
        <dbReference type="Proteomes" id="UP000434957"/>
    </source>
</evidence>
<dbReference type="GO" id="GO:0004722">
    <property type="term" value="F:protein serine/threonine phosphatase activity"/>
    <property type="evidence" value="ECO:0007669"/>
    <property type="project" value="TreeGrafter"/>
</dbReference>
<evidence type="ECO:0000256" key="3">
    <source>
        <dbReference type="ARBA" id="ARBA00039765"/>
    </source>
</evidence>
<dbReference type="PANTHER" id="PTHR20935">
    <property type="entry name" value="PHOSPHOGLYCERATE MUTASE-RELATED"/>
    <property type="match status" value="1"/>
</dbReference>
<dbReference type="EMBL" id="QXFU01000145">
    <property type="protein sequence ID" value="KAE9042524.1"/>
    <property type="molecule type" value="Genomic_DNA"/>
</dbReference>
<dbReference type="Proteomes" id="UP000435112">
    <property type="component" value="Unassembled WGS sequence"/>
</dbReference>
<organism evidence="7 9">
    <name type="scientific">Phytophthora rubi</name>
    <dbReference type="NCBI Taxonomy" id="129364"/>
    <lineage>
        <taxon>Eukaryota</taxon>
        <taxon>Sar</taxon>
        <taxon>Stramenopiles</taxon>
        <taxon>Oomycota</taxon>
        <taxon>Peronosporomycetes</taxon>
        <taxon>Peronosporales</taxon>
        <taxon>Peronosporaceae</taxon>
        <taxon>Phytophthora</taxon>
    </lineage>
</organism>
<proteinExistence type="inferred from homology"/>
<dbReference type="CDD" id="cd07067">
    <property type="entry name" value="HP_PGM_like"/>
    <property type="match status" value="1"/>
</dbReference>
<evidence type="ECO:0000313" key="9">
    <source>
        <dbReference type="Proteomes" id="UP000429607"/>
    </source>
</evidence>
<evidence type="ECO:0000256" key="1">
    <source>
        <dbReference type="ARBA" id="ARBA00006717"/>
    </source>
</evidence>
<feature type="compositionally biased region" description="Polar residues" evidence="5">
    <location>
        <begin position="221"/>
        <end position="242"/>
    </location>
</feature>
<gene>
    <name evidence="7" type="ORF">PR001_g4128</name>
    <name evidence="6" type="ORF">PR002_g3860</name>
    <name evidence="8" type="ORF">PR003_g4303</name>
</gene>